<keyword evidence="2" id="KW-1185">Reference proteome</keyword>
<reference evidence="1 2" key="1">
    <citation type="submission" date="2017-04" db="EMBL/GenBank/DDBJ databases">
        <authorList>
            <person name="Afonso C.L."/>
            <person name="Miller P.J."/>
            <person name="Scott M.A."/>
            <person name="Spackman E."/>
            <person name="Goraichik I."/>
            <person name="Dimitrov K.M."/>
            <person name="Suarez D.L."/>
            <person name="Swayne D.E."/>
        </authorList>
    </citation>
    <scope>NUCLEOTIDE SEQUENCE [LARGE SCALE GENOMIC DNA]</scope>
    <source>
        <strain evidence="1 2">DSM 5090</strain>
    </source>
</reference>
<dbReference type="RefSeq" id="WP_084578440.1">
    <property type="nucleotide sequence ID" value="NZ_CP155572.1"/>
</dbReference>
<protein>
    <submittedName>
        <fullName evidence="1">Uncharacterized protein</fullName>
    </submittedName>
</protein>
<evidence type="ECO:0000313" key="2">
    <source>
        <dbReference type="Proteomes" id="UP000192738"/>
    </source>
</evidence>
<gene>
    <name evidence="1" type="ORF">SAMN04488500_1396</name>
</gene>
<dbReference type="STRING" id="112901.SAMN04488500_1396"/>
<accession>A0A1W2F1V0</accession>
<sequence length="63" mass="6893">MQRKCTNCSVVMKNALLSANGGYALVEEIKKGFGAKVCGVVTYVCPKCGYIELFAEKPEIFNK</sequence>
<proteinExistence type="predicted"/>
<dbReference type="EMBL" id="FWXI01000039">
    <property type="protein sequence ID" value="SMD15802.1"/>
    <property type="molecule type" value="Genomic_DNA"/>
</dbReference>
<dbReference type="OrthoDB" id="1644422at2"/>
<dbReference type="Proteomes" id="UP000192738">
    <property type="component" value="Unassembled WGS sequence"/>
</dbReference>
<dbReference type="AlphaFoldDB" id="A0A1W2F1V0"/>
<organism evidence="1 2">
    <name type="scientific">Sporomusa malonica</name>
    <dbReference type="NCBI Taxonomy" id="112901"/>
    <lineage>
        <taxon>Bacteria</taxon>
        <taxon>Bacillati</taxon>
        <taxon>Bacillota</taxon>
        <taxon>Negativicutes</taxon>
        <taxon>Selenomonadales</taxon>
        <taxon>Sporomusaceae</taxon>
        <taxon>Sporomusa</taxon>
    </lineage>
</organism>
<evidence type="ECO:0000313" key="1">
    <source>
        <dbReference type="EMBL" id="SMD15802.1"/>
    </source>
</evidence>
<name>A0A1W2F1V0_9FIRM</name>